<evidence type="ECO:0000313" key="3">
    <source>
        <dbReference type="EMBL" id="RDB20029.1"/>
    </source>
</evidence>
<proteinExistence type="predicted"/>
<evidence type="ECO:0000256" key="2">
    <source>
        <dbReference type="SAM" id="SignalP"/>
    </source>
</evidence>
<feature type="chain" id="PRO_5016662688" evidence="2">
    <location>
        <begin position="19"/>
        <end position="182"/>
    </location>
</feature>
<keyword evidence="4" id="KW-1185">Reference proteome</keyword>
<dbReference type="InParanoid" id="A0A369JD41"/>
<dbReference type="AlphaFoldDB" id="A0A369JD41"/>
<reference evidence="3" key="1">
    <citation type="submission" date="2018-04" db="EMBL/GenBank/DDBJ databases">
        <title>Whole genome sequencing of Hypsizygus marmoreus.</title>
        <authorList>
            <person name="Choi I.-G."/>
            <person name="Min B."/>
            <person name="Kim J.-G."/>
            <person name="Kim S."/>
            <person name="Oh Y.-L."/>
            <person name="Kong W.-S."/>
            <person name="Park H."/>
            <person name="Jeong J."/>
            <person name="Song E.-S."/>
        </authorList>
    </citation>
    <scope>NUCLEOTIDE SEQUENCE [LARGE SCALE GENOMIC DNA]</scope>
    <source>
        <strain evidence="3">51987-8</strain>
    </source>
</reference>
<evidence type="ECO:0000313" key="4">
    <source>
        <dbReference type="Proteomes" id="UP000076154"/>
    </source>
</evidence>
<organism evidence="3 4">
    <name type="scientific">Hypsizygus marmoreus</name>
    <name type="common">White beech mushroom</name>
    <name type="synonym">Agaricus marmoreus</name>
    <dbReference type="NCBI Taxonomy" id="39966"/>
    <lineage>
        <taxon>Eukaryota</taxon>
        <taxon>Fungi</taxon>
        <taxon>Dikarya</taxon>
        <taxon>Basidiomycota</taxon>
        <taxon>Agaricomycotina</taxon>
        <taxon>Agaricomycetes</taxon>
        <taxon>Agaricomycetidae</taxon>
        <taxon>Agaricales</taxon>
        <taxon>Tricholomatineae</taxon>
        <taxon>Lyophyllaceae</taxon>
        <taxon>Hypsizygus</taxon>
    </lineage>
</organism>
<feature type="compositionally biased region" description="Basic residues" evidence="1">
    <location>
        <begin position="172"/>
        <end position="182"/>
    </location>
</feature>
<feature type="region of interest" description="Disordered" evidence="1">
    <location>
        <begin position="146"/>
        <end position="182"/>
    </location>
</feature>
<name>A0A369JD41_HYPMA</name>
<evidence type="ECO:0000256" key="1">
    <source>
        <dbReference type="SAM" id="MobiDB-lite"/>
    </source>
</evidence>
<gene>
    <name evidence="3" type="ORF">Hypma_013116</name>
</gene>
<sequence>MKFIHVICALLFASGCSAVPLEVREDRTLITAENAEVGMVLMVRLKRLEERCKKKISDLTRTHPMLVISAKDGVVKVCPISKDNPLTPNVDIGSVASGLGATGQIFVGPPCSFTVGKGVNEWKNAKRATSTEIEAVRKAIQNAENAENAASVPQATATATAKGRIRSSVPRAKAKGKTRSKL</sequence>
<accession>A0A369JD41</accession>
<feature type="signal peptide" evidence="2">
    <location>
        <begin position="1"/>
        <end position="18"/>
    </location>
</feature>
<dbReference type="PROSITE" id="PS51257">
    <property type="entry name" value="PROKAR_LIPOPROTEIN"/>
    <property type="match status" value="1"/>
</dbReference>
<comment type="caution">
    <text evidence="3">The sequence shown here is derived from an EMBL/GenBank/DDBJ whole genome shotgun (WGS) entry which is preliminary data.</text>
</comment>
<keyword evidence="2" id="KW-0732">Signal</keyword>
<dbReference type="Proteomes" id="UP000076154">
    <property type="component" value="Unassembled WGS sequence"/>
</dbReference>
<dbReference type="EMBL" id="LUEZ02000071">
    <property type="protein sequence ID" value="RDB20029.1"/>
    <property type="molecule type" value="Genomic_DNA"/>
</dbReference>
<protein>
    <submittedName>
        <fullName evidence="3">Uncharacterized protein</fullName>
    </submittedName>
</protein>